<organism evidence="1 2">
    <name type="scientific">Candidatus Abyssobacteria bacterium SURF_17</name>
    <dbReference type="NCBI Taxonomy" id="2093361"/>
    <lineage>
        <taxon>Bacteria</taxon>
        <taxon>Pseudomonadati</taxon>
        <taxon>Candidatus Hydrogenedentota</taxon>
        <taxon>Candidatus Abyssobacteria</taxon>
    </lineage>
</organism>
<evidence type="ECO:0000313" key="2">
    <source>
        <dbReference type="Proteomes" id="UP000285961"/>
    </source>
</evidence>
<gene>
    <name evidence="1" type="ORF">C4532_07365</name>
</gene>
<evidence type="ECO:0000313" key="1">
    <source>
        <dbReference type="EMBL" id="RJP71524.1"/>
    </source>
</evidence>
<dbReference type="Pfam" id="PF08901">
    <property type="entry name" value="DUF1847"/>
    <property type="match status" value="1"/>
</dbReference>
<sequence length="212" mass="23180">MKEPQCASCGKWNCMQSAPADKAPTFCPMENFPEIISAAVAEYKSDPQKGTLAVNSARVESEGYGRWTRVEETIHFARKIGAKKIGIATCIGLLKESQMLASILKENEFEPVSVCCKSGGVDKTEIGLTQEEKIAQGFFEAICNPVAQARILNEVGTDMNIMVGLCVGHDVLFLKEAKAPTTVLVVKDRVTGHNPAAALYLSHFYYRKLFSV</sequence>
<dbReference type="Proteomes" id="UP000285961">
    <property type="component" value="Unassembled WGS sequence"/>
</dbReference>
<proteinExistence type="predicted"/>
<name>A0A419F0W0_9BACT</name>
<dbReference type="AlphaFoldDB" id="A0A419F0W0"/>
<protein>
    <submittedName>
        <fullName evidence="1">DUF1847 domain-containing protein</fullName>
    </submittedName>
</protein>
<reference evidence="1 2" key="1">
    <citation type="journal article" date="2017" name="ISME J.">
        <title>Energy and carbon metabolisms in a deep terrestrial subsurface fluid microbial community.</title>
        <authorList>
            <person name="Momper L."/>
            <person name="Jungbluth S.P."/>
            <person name="Lee M.D."/>
            <person name="Amend J.P."/>
        </authorList>
    </citation>
    <scope>NUCLEOTIDE SEQUENCE [LARGE SCALE GENOMIC DNA]</scope>
    <source>
        <strain evidence="1">SURF_17</strain>
    </source>
</reference>
<dbReference type="EMBL" id="QZKI01000058">
    <property type="protein sequence ID" value="RJP71524.1"/>
    <property type="molecule type" value="Genomic_DNA"/>
</dbReference>
<dbReference type="InterPro" id="IPR014997">
    <property type="entry name" value="DUF1847"/>
</dbReference>
<accession>A0A419F0W0</accession>
<comment type="caution">
    <text evidence="1">The sequence shown here is derived from an EMBL/GenBank/DDBJ whole genome shotgun (WGS) entry which is preliminary data.</text>
</comment>